<evidence type="ECO:0000259" key="16">
    <source>
        <dbReference type="PROSITE" id="PS50109"/>
    </source>
</evidence>
<evidence type="ECO:0000313" key="19">
    <source>
        <dbReference type="Proteomes" id="UP001597399"/>
    </source>
</evidence>
<dbReference type="SMART" id="SM00387">
    <property type="entry name" value="HATPase_c"/>
    <property type="match status" value="1"/>
</dbReference>
<dbReference type="SUPFAM" id="SSF47384">
    <property type="entry name" value="Homodimeric domain of signal transducing histidine kinase"/>
    <property type="match status" value="1"/>
</dbReference>
<dbReference type="CDD" id="cd00075">
    <property type="entry name" value="HATPase"/>
    <property type="match status" value="1"/>
</dbReference>
<dbReference type="GO" id="GO:0005524">
    <property type="term" value="F:ATP binding"/>
    <property type="evidence" value="ECO:0007669"/>
    <property type="project" value="UniProtKB-KW"/>
</dbReference>
<dbReference type="InterPro" id="IPR050351">
    <property type="entry name" value="BphY/WalK/GraS-like"/>
</dbReference>
<evidence type="ECO:0000256" key="10">
    <source>
        <dbReference type="ARBA" id="ARBA00022840"/>
    </source>
</evidence>
<evidence type="ECO:0000256" key="13">
    <source>
        <dbReference type="ARBA" id="ARBA00023136"/>
    </source>
</evidence>
<feature type="domain" description="Histidine kinase" evidence="16">
    <location>
        <begin position="376"/>
        <end position="595"/>
    </location>
</feature>
<dbReference type="Pfam" id="PF02518">
    <property type="entry name" value="HATPase_c"/>
    <property type="match status" value="1"/>
</dbReference>
<dbReference type="PROSITE" id="PS50109">
    <property type="entry name" value="HIS_KIN"/>
    <property type="match status" value="1"/>
</dbReference>
<keyword evidence="7 15" id="KW-0812">Transmembrane</keyword>
<dbReference type="InterPro" id="IPR036097">
    <property type="entry name" value="HisK_dim/P_sf"/>
</dbReference>
<dbReference type="EMBL" id="JBHUMQ010000010">
    <property type="protein sequence ID" value="MFD2692832.1"/>
    <property type="molecule type" value="Genomic_DNA"/>
</dbReference>
<dbReference type="Gene3D" id="6.10.340.10">
    <property type="match status" value="1"/>
</dbReference>
<dbReference type="SMART" id="SM00304">
    <property type="entry name" value="HAMP"/>
    <property type="match status" value="1"/>
</dbReference>
<dbReference type="InterPro" id="IPR041328">
    <property type="entry name" value="HisK_sensor"/>
</dbReference>
<evidence type="ECO:0000313" key="18">
    <source>
        <dbReference type="EMBL" id="MFD2692832.1"/>
    </source>
</evidence>
<comment type="catalytic activity">
    <reaction evidence="1">
        <text>ATP + protein L-histidine = ADP + protein N-phospho-L-histidine.</text>
        <dbReference type="EC" id="2.7.13.3"/>
    </reaction>
</comment>
<keyword evidence="12" id="KW-0902">Two-component regulatory system</keyword>
<dbReference type="InterPro" id="IPR004358">
    <property type="entry name" value="Sig_transdc_His_kin-like_C"/>
</dbReference>
<evidence type="ECO:0000256" key="8">
    <source>
        <dbReference type="ARBA" id="ARBA00022741"/>
    </source>
</evidence>
<keyword evidence="10 18" id="KW-0067">ATP-binding</keyword>
<evidence type="ECO:0000256" key="3">
    <source>
        <dbReference type="ARBA" id="ARBA00012438"/>
    </source>
</evidence>
<sequence>MMIWRSMIGKLWATIIAIVTIVLLFLTLFLLQFFENSNIQQAEQQMEKIGVKSAHLLTSTSDHTVKETLKSVNDIADVYNAGYVLIIDDRVYSGPKGDSNPGLTRNFFETDAVLKAVLNGKETVSKVGSFQVQERNKKVSRRLLIVGVPIQKDASGHSAVYIIQPVQIAQSALDQSRKLIFICAGFSILLTTFFAFFLSTRIGSPLRKMRKAALQVALGNFDMNVPVITRDEVGDLAVAFNNMRKKLKMNMNALNQEKEQLSGILQNMADGVLLMNMNAQIAASNPPADHFIYSWNYEHSTESNERKTPDLLKALFLDVSKDGVQKARELSVQGRVWVVIMKPLYDKEKIRGAVAVLRDMTEERHNDQMVKSFVANVSHELRTPIAMMQGYSEAIIDDVAESAQEKKDMAQIILDESKRMGRLVNELLDLAKLETGHFQLVRREIALDAFFQHIVVKFSRIAKDTGIEVKSELAGVNGQSFFLDPDRVEQVMTNLIDNALRHTRRGGTVCVEAYIEEKLLYVFVRDSGVGIAKEDIPFVFERFYKADKARTRGKAGTGLGLAIAKHIVEAHGGEISVNSIKGEGTTFQFTLRCDDRSRD</sequence>
<keyword evidence="9" id="KW-0418">Kinase</keyword>
<dbReference type="CDD" id="cd00082">
    <property type="entry name" value="HisKA"/>
    <property type="match status" value="1"/>
</dbReference>
<evidence type="ECO:0000256" key="7">
    <source>
        <dbReference type="ARBA" id="ARBA00022692"/>
    </source>
</evidence>
<dbReference type="SUPFAM" id="SSF55874">
    <property type="entry name" value="ATPase domain of HSP90 chaperone/DNA topoisomerase II/histidine kinase"/>
    <property type="match status" value="1"/>
</dbReference>
<dbReference type="RefSeq" id="WP_253062793.1">
    <property type="nucleotide sequence ID" value="NZ_JAMXWM010000016.1"/>
</dbReference>
<keyword evidence="13 15" id="KW-0472">Membrane</keyword>
<protein>
    <recommendedName>
        <fullName evidence="3">histidine kinase</fullName>
        <ecNumber evidence="3">2.7.13.3</ecNumber>
    </recommendedName>
</protein>
<dbReference type="InterPro" id="IPR005467">
    <property type="entry name" value="His_kinase_dom"/>
</dbReference>
<accession>A0ABW5RZU5</accession>
<feature type="transmembrane region" description="Helical" evidence="15">
    <location>
        <begin position="179"/>
        <end position="200"/>
    </location>
</feature>
<feature type="coiled-coil region" evidence="14">
    <location>
        <begin position="237"/>
        <end position="264"/>
    </location>
</feature>
<keyword evidence="11 15" id="KW-1133">Transmembrane helix</keyword>
<dbReference type="Pfam" id="PF00672">
    <property type="entry name" value="HAMP"/>
    <property type="match status" value="1"/>
</dbReference>
<keyword evidence="8" id="KW-0547">Nucleotide-binding</keyword>
<evidence type="ECO:0000256" key="4">
    <source>
        <dbReference type="ARBA" id="ARBA00022475"/>
    </source>
</evidence>
<evidence type="ECO:0000256" key="14">
    <source>
        <dbReference type="SAM" id="Coils"/>
    </source>
</evidence>
<evidence type="ECO:0000256" key="11">
    <source>
        <dbReference type="ARBA" id="ARBA00022989"/>
    </source>
</evidence>
<keyword evidence="19" id="KW-1185">Reference proteome</keyword>
<dbReference type="PRINTS" id="PR00344">
    <property type="entry name" value="BCTRLSENSOR"/>
</dbReference>
<dbReference type="SMART" id="SM00388">
    <property type="entry name" value="HisKA"/>
    <property type="match status" value="1"/>
</dbReference>
<dbReference type="Proteomes" id="UP001597399">
    <property type="component" value="Unassembled WGS sequence"/>
</dbReference>
<keyword evidence="14" id="KW-0175">Coiled coil</keyword>
<evidence type="ECO:0000256" key="5">
    <source>
        <dbReference type="ARBA" id="ARBA00022553"/>
    </source>
</evidence>
<feature type="transmembrane region" description="Helical" evidence="15">
    <location>
        <begin position="12"/>
        <end position="34"/>
    </location>
</feature>
<dbReference type="InterPro" id="IPR003660">
    <property type="entry name" value="HAMP_dom"/>
</dbReference>
<dbReference type="Pfam" id="PF00512">
    <property type="entry name" value="HisKA"/>
    <property type="match status" value="1"/>
</dbReference>
<evidence type="ECO:0000256" key="1">
    <source>
        <dbReference type="ARBA" id="ARBA00000085"/>
    </source>
</evidence>
<evidence type="ECO:0000259" key="17">
    <source>
        <dbReference type="PROSITE" id="PS50885"/>
    </source>
</evidence>
<evidence type="ECO:0000256" key="9">
    <source>
        <dbReference type="ARBA" id="ARBA00022777"/>
    </source>
</evidence>
<reference evidence="19" key="1">
    <citation type="journal article" date="2019" name="Int. J. Syst. Evol. Microbiol.">
        <title>The Global Catalogue of Microorganisms (GCM) 10K type strain sequencing project: providing services to taxonomists for standard genome sequencing and annotation.</title>
        <authorList>
            <consortium name="The Broad Institute Genomics Platform"/>
            <consortium name="The Broad Institute Genome Sequencing Center for Infectious Disease"/>
            <person name="Wu L."/>
            <person name="Ma J."/>
        </authorList>
    </citation>
    <scope>NUCLEOTIDE SEQUENCE [LARGE SCALE GENOMIC DNA]</scope>
    <source>
        <strain evidence="19">TISTR 2466</strain>
    </source>
</reference>
<feature type="domain" description="HAMP" evidence="17">
    <location>
        <begin position="200"/>
        <end position="252"/>
    </location>
</feature>
<name>A0ABW5RZU5_9BACL</name>
<dbReference type="PROSITE" id="PS50885">
    <property type="entry name" value="HAMP"/>
    <property type="match status" value="1"/>
</dbReference>
<keyword evidence="6" id="KW-0808">Transferase</keyword>
<comment type="subcellular location">
    <subcellularLocation>
        <location evidence="2">Cell membrane</location>
        <topology evidence="2">Multi-pass membrane protein</topology>
    </subcellularLocation>
</comment>
<dbReference type="InterPro" id="IPR003594">
    <property type="entry name" value="HATPase_dom"/>
</dbReference>
<organism evidence="18 19">
    <name type="scientific">Sporolactobacillus shoreicorticis</name>
    <dbReference type="NCBI Taxonomy" id="1923877"/>
    <lineage>
        <taxon>Bacteria</taxon>
        <taxon>Bacillati</taxon>
        <taxon>Bacillota</taxon>
        <taxon>Bacilli</taxon>
        <taxon>Bacillales</taxon>
        <taxon>Sporolactobacillaceae</taxon>
        <taxon>Sporolactobacillus</taxon>
    </lineage>
</organism>
<evidence type="ECO:0000256" key="15">
    <source>
        <dbReference type="SAM" id="Phobius"/>
    </source>
</evidence>
<dbReference type="PANTHER" id="PTHR42878:SF3">
    <property type="entry name" value="HISTIDINE PROTEIN KINASE SAES"/>
    <property type="match status" value="1"/>
</dbReference>
<dbReference type="InterPro" id="IPR036890">
    <property type="entry name" value="HATPase_C_sf"/>
</dbReference>
<evidence type="ECO:0000256" key="12">
    <source>
        <dbReference type="ARBA" id="ARBA00023012"/>
    </source>
</evidence>
<comment type="caution">
    <text evidence="18">The sequence shown here is derived from an EMBL/GenBank/DDBJ whole genome shotgun (WGS) entry which is preliminary data.</text>
</comment>
<dbReference type="Gene3D" id="1.10.287.130">
    <property type="match status" value="1"/>
</dbReference>
<dbReference type="SUPFAM" id="SSF158472">
    <property type="entry name" value="HAMP domain-like"/>
    <property type="match status" value="1"/>
</dbReference>
<dbReference type="EC" id="2.7.13.3" evidence="3"/>
<dbReference type="PANTHER" id="PTHR42878">
    <property type="entry name" value="TWO-COMPONENT HISTIDINE KINASE"/>
    <property type="match status" value="1"/>
</dbReference>
<evidence type="ECO:0000256" key="6">
    <source>
        <dbReference type="ARBA" id="ARBA00022679"/>
    </source>
</evidence>
<dbReference type="Pfam" id="PF18698">
    <property type="entry name" value="HisK_sensor"/>
    <property type="match status" value="1"/>
</dbReference>
<evidence type="ECO:0000256" key="2">
    <source>
        <dbReference type="ARBA" id="ARBA00004651"/>
    </source>
</evidence>
<keyword evidence="5" id="KW-0597">Phosphoprotein</keyword>
<dbReference type="Gene3D" id="3.30.565.10">
    <property type="entry name" value="Histidine kinase-like ATPase, C-terminal domain"/>
    <property type="match status" value="1"/>
</dbReference>
<dbReference type="InterPro" id="IPR003661">
    <property type="entry name" value="HisK_dim/P_dom"/>
</dbReference>
<keyword evidence="4" id="KW-1003">Cell membrane</keyword>
<gene>
    <name evidence="18" type="ORF">ACFSUE_04195</name>
</gene>
<dbReference type="Gene3D" id="3.30.450.20">
    <property type="entry name" value="PAS domain"/>
    <property type="match status" value="1"/>
</dbReference>
<proteinExistence type="predicted"/>
<dbReference type="CDD" id="cd06225">
    <property type="entry name" value="HAMP"/>
    <property type="match status" value="1"/>
</dbReference>